<evidence type="ECO:0000256" key="1">
    <source>
        <dbReference type="SAM" id="MobiDB-lite"/>
    </source>
</evidence>
<sequence length="182" mass="20117">MASTTESAQLHETNLPHLRDECKALAEWLQQSAVFKERERGLIECVDPDLKIKAEPLFKKLGIAGAKYCVWHITGRIYFKSTRYPYNALPLGLDDGEPDAKIETENKSIPVKVANLVRIGRPVNLTPGWYCLMLLESGPAAPSRQSQVPKQIKTEPSKAPPSGQSQGSKQIKTEPKTPPSPS</sequence>
<evidence type="ECO:0000313" key="3">
    <source>
        <dbReference type="Proteomes" id="UP001219355"/>
    </source>
</evidence>
<proteinExistence type="predicted"/>
<organism evidence="2 3">
    <name type="scientific">Emydomyces testavorans</name>
    <dbReference type="NCBI Taxonomy" id="2070801"/>
    <lineage>
        <taxon>Eukaryota</taxon>
        <taxon>Fungi</taxon>
        <taxon>Dikarya</taxon>
        <taxon>Ascomycota</taxon>
        <taxon>Pezizomycotina</taxon>
        <taxon>Eurotiomycetes</taxon>
        <taxon>Eurotiomycetidae</taxon>
        <taxon>Onygenales</taxon>
        <taxon>Nannizziopsiaceae</taxon>
        <taxon>Emydomyces</taxon>
    </lineage>
</organism>
<protein>
    <submittedName>
        <fullName evidence="2">Uncharacterized protein</fullName>
    </submittedName>
</protein>
<dbReference type="EMBL" id="CP120627">
    <property type="protein sequence ID" value="WEW56893.1"/>
    <property type="molecule type" value="Genomic_DNA"/>
</dbReference>
<gene>
    <name evidence="2" type="ORF">PRK78_002350</name>
</gene>
<name>A0AAF0IHI0_9EURO</name>
<dbReference type="AlphaFoldDB" id="A0AAF0IHI0"/>
<feature type="region of interest" description="Disordered" evidence="1">
    <location>
        <begin position="140"/>
        <end position="182"/>
    </location>
</feature>
<reference evidence="2" key="1">
    <citation type="submission" date="2023-03" db="EMBL/GenBank/DDBJ databases">
        <title>Emydomyces testavorans Genome Sequence.</title>
        <authorList>
            <person name="Hoyer L."/>
        </authorList>
    </citation>
    <scope>NUCLEOTIDE SEQUENCE</scope>
    <source>
        <strain evidence="2">16-2883</strain>
    </source>
</reference>
<accession>A0AAF0IHI0</accession>
<keyword evidence="3" id="KW-1185">Reference proteome</keyword>
<evidence type="ECO:0000313" key="2">
    <source>
        <dbReference type="EMBL" id="WEW56893.1"/>
    </source>
</evidence>
<dbReference type="Proteomes" id="UP001219355">
    <property type="component" value="Chromosome 1"/>
</dbReference>